<dbReference type="InterPro" id="IPR005545">
    <property type="entry name" value="YCII"/>
</dbReference>
<comment type="similarity">
    <text evidence="1">Belongs to the YciI family.</text>
</comment>
<evidence type="ECO:0000313" key="4">
    <source>
        <dbReference type="Proteomes" id="UP001198862"/>
    </source>
</evidence>
<dbReference type="RefSeq" id="WP_230553256.1">
    <property type="nucleotide sequence ID" value="NZ_JAJISD010000011.1"/>
</dbReference>
<keyword evidence="4" id="KW-1185">Reference proteome</keyword>
<dbReference type="PANTHER" id="PTHR35174">
    <property type="entry name" value="BLL7171 PROTEIN-RELATED"/>
    <property type="match status" value="1"/>
</dbReference>
<gene>
    <name evidence="3" type="ORF">LJ725_22870</name>
</gene>
<dbReference type="InterPro" id="IPR011008">
    <property type="entry name" value="Dimeric_a/b-barrel"/>
</dbReference>
<dbReference type="Pfam" id="PF03795">
    <property type="entry name" value="YCII"/>
    <property type="match status" value="1"/>
</dbReference>
<dbReference type="Proteomes" id="UP001198862">
    <property type="component" value="Unassembled WGS sequence"/>
</dbReference>
<proteinExistence type="inferred from homology"/>
<evidence type="ECO:0000313" key="3">
    <source>
        <dbReference type="EMBL" id="MCC8431831.1"/>
    </source>
</evidence>
<accession>A0ABS8L0G2</accession>
<feature type="domain" description="YCII-related" evidence="2">
    <location>
        <begin position="1"/>
        <end position="114"/>
    </location>
</feature>
<dbReference type="PANTHER" id="PTHR35174:SF3">
    <property type="entry name" value="BLL7171 PROTEIN"/>
    <property type="match status" value="1"/>
</dbReference>
<reference evidence="3 4" key="1">
    <citation type="submission" date="2021-11" db="EMBL/GenBank/DDBJ databases">
        <authorList>
            <person name="Lee D.-H."/>
            <person name="Kim S.-B."/>
        </authorList>
    </citation>
    <scope>NUCLEOTIDE SEQUENCE [LARGE SCALE GENOMIC DNA]</scope>
    <source>
        <strain evidence="3 4">KCTC 52223</strain>
    </source>
</reference>
<sequence>MHYMLLFNETAAELGKRTDPARADAYWGGWTAYMQAIAQSGAMVSGNGLQPPEVSTTIRVENGKRHVVDGPFADTKEILGGYIILDVPDLDAALEWAARAPCVSAGSVEIRPVMLPPAA</sequence>
<dbReference type="EMBL" id="JAJISD010000011">
    <property type="protein sequence ID" value="MCC8431831.1"/>
    <property type="molecule type" value="Genomic_DNA"/>
</dbReference>
<protein>
    <submittedName>
        <fullName evidence="3">YciI family protein</fullName>
    </submittedName>
</protein>
<organism evidence="3 4">
    <name type="scientific">Reyranella aquatilis</name>
    <dbReference type="NCBI Taxonomy" id="2035356"/>
    <lineage>
        <taxon>Bacteria</taxon>
        <taxon>Pseudomonadati</taxon>
        <taxon>Pseudomonadota</taxon>
        <taxon>Alphaproteobacteria</taxon>
        <taxon>Hyphomicrobiales</taxon>
        <taxon>Reyranellaceae</taxon>
        <taxon>Reyranella</taxon>
    </lineage>
</organism>
<name>A0ABS8L0G2_9HYPH</name>
<evidence type="ECO:0000259" key="2">
    <source>
        <dbReference type="Pfam" id="PF03795"/>
    </source>
</evidence>
<evidence type="ECO:0000256" key="1">
    <source>
        <dbReference type="ARBA" id="ARBA00007689"/>
    </source>
</evidence>
<comment type="caution">
    <text evidence="3">The sequence shown here is derived from an EMBL/GenBank/DDBJ whole genome shotgun (WGS) entry which is preliminary data.</text>
</comment>
<dbReference type="SUPFAM" id="SSF54909">
    <property type="entry name" value="Dimeric alpha+beta barrel"/>
    <property type="match status" value="1"/>
</dbReference>
<dbReference type="Gene3D" id="3.30.70.1060">
    <property type="entry name" value="Dimeric alpha+beta barrel"/>
    <property type="match status" value="1"/>
</dbReference>